<keyword evidence="2" id="KW-0677">Repeat</keyword>
<keyword evidence="1 3" id="KW-0853">WD repeat</keyword>
<dbReference type="InterPro" id="IPR036322">
    <property type="entry name" value="WD40_repeat_dom_sf"/>
</dbReference>
<feature type="non-terminal residue" evidence="5">
    <location>
        <position position="1"/>
    </location>
</feature>
<feature type="repeat" description="WD" evidence="3">
    <location>
        <begin position="547"/>
        <end position="588"/>
    </location>
</feature>
<evidence type="ECO:0000256" key="1">
    <source>
        <dbReference type="ARBA" id="ARBA00022574"/>
    </source>
</evidence>
<protein>
    <recommendedName>
        <fullName evidence="4">Nephrocystin 3-like N-terminal domain-containing protein</fullName>
    </recommendedName>
</protein>
<dbReference type="InterPro" id="IPR020472">
    <property type="entry name" value="WD40_PAC1"/>
</dbReference>
<dbReference type="InterPro" id="IPR056884">
    <property type="entry name" value="NPHP3-like_N"/>
</dbReference>
<proteinExistence type="predicted"/>
<accession>A0A0C3NQC6</accession>
<dbReference type="OrthoDB" id="163438at2759"/>
<dbReference type="Proteomes" id="UP000054217">
    <property type="component" value="Unassembled WGS sequence"/>
</dbReference>
<dbReference type="InParanoid" id="A0A0C3NQC6"/>
<dbReference type="PANTHER" id="PTHR22847:SF637">
    <property type="entry name" value="WD REPEAT DOMAIN 5B"/>
    <property type="match status" value="1"/>
</dbReference>
<dbReference type="CDD" id="cd00200">
    <property type="entry name" value="WD40"/>
    <property type="match status" value="1"/>
</dbReference>
<reference evidence="5 6" key="1">
    <citation type="submission" date="2014-04" db="EMBL/GenBank/DDBJ databases">
        <authorList>
            <consortium name="DOE Joint Genome Institute"/>
            <person name="Kuo A."/>
            <person name="Kohler A."/>
            <person name="Costa M.D."/>
            <person name="Nagy L.G."/>
            <person name="Floudas D."/>
            <person name="Copeland A."/>
            <person name="Barry K.W."/>
            <person name="Cichocki N."/>
            <person name="Veneault-Fourrey C."/>
            <person name="LaButti K."/>
            <person name="Lindquist E.A."/>
            <person name="Lipzen A."/>
            <person name="Lundell T."/>
            <person name="Morin E."/>
            <person name="Murat C."/>
            <person name="Sun H."/>
            <person name="Tunlid A."/>
            <person name="Henrissat B."/>
            <person name="Grigoriev I.V."/>
            <person name="Hibbett D.S."/>
            <person name="Martin F."/>
            <person name="Nordberg H.P."/>
            <person name="Cantor M.N."/>
            <person name="Hua S.X."/>
        </authorList>
    </citation>
    <scope>NUCLEOTIDE SEQUENCE [LARGE SCALE GENOMIC DNA]</scope>
    <source>
        <strain evidence="5 6">Marx 270</strain>
    </source>
</reference>
<dbReference type="InterPro" id="IPR001680">
    <property type="entry name" value="WD40_rpt"/>
</dbReference>
<dbReference type="PANTHER" id="PTHR22847">
    <property type="entry name" value="WD40 REPEAT PROTEIN"/>
    <property type="match status" value="1"/>
</dbReference>
<reference evidence="6" key="2">
    <citation type="submission" date="2015-01" db="EMBL/GenBank/DDBJ databases">
        <title>Evolutionary Origins and Diversification of the Mycorrhizal Mutualists.</title>
        <authorList>
            <consortium name="DOE Joint Genome Institute"/>
            <consortium name="Mycorrhizal Genomics Consortium"/>
            <person name="Kohler A."/>
            <person name="Kuo A."/>
            <person name="Nagy L.G."/>
            <person name="Floudas D."/>
            <person name="Copeland A."/>
            <person name="Barry K.W."/>
            <person name="Cichocki N."/>
            <person name="Veneault-Fourrey C."/>
            <person name="LaButti K."/>
            <person name="Lindquist E.A."/>
            <person name="Lipzen A."/>
            <person name="Lundell T."/>
            <person name="Morin E."/>
            <person name="Murat C."/>
            <person name="Riley R."/>
            <person name="Ohm R."/>
            <person name="Sun H."/>
            <person name="Tunlid A."/>
            <person name="Henrissat B."/>
            <person name="Grigoriev I.V."/>
            <person name="Hibbett D.S."/>
            <person name="Martin F."/>
        </authorList>
    </citation>
    <scope>NUCLEOTIDE SEQUENCE [LARGE SCALE GENOMIC DNA]</scope>
    <source>
        <strain evidence="6">Marx 270</strain>
    </source>
</reference>
<feature type="repeat" description="WD" evidence="3">
    <location>
        <begin position="504"/>
        <end position="545"/>
    </location>
</feature>
<feature type="repeat" description="WD" evidence="3">
    <location>
        <begin position="461"/>
        <end position="502"/>
    </location>
</feature>
<evidence type="ECO:0000256" key="3">
    <source>
        <dbReference type="PROSITE-ProRule" id="PRU00221"/>
    </source>
</evidence>
<organism evidence="5 6">
    <name type="scientific">Pisolithus tinctorius Marx 270</name>
    <dbReference type="NCBI Taxonomy" id="870435"/>
    <lineage>
        <taxon>Eukaryota</taxon>
        <taxon>Fungi</taxon>
        <taxon>Dikarya</taxon>
        <taxon>Basidiomycota</taxon>
        <taxon>Agaricomycotina</taxon>
        <taxon>Agaricomycetes</taxon>
        <taxon>Agaricomycetidae</taxon>
        <taxon>Boletales</taxon>
        <taxon>Sclerodermatineae</taxon>
        <taxon>Pisolithaceae</taxon>
        <taxon>Pisolithus</taxon>
    </lineage>
</organism>
<feature type="repeat" description="WD" evidence="3">
    <location>
        <begin position="590"/>
        <end position="631"/>
    </location>
</feature>
<sequence length="838" mass="91625">LATDDSLKTTSDIALQWQKLILEPLCKVFGHMVGNVVIVVDALDESGPELSRRHLLSVLASTQAADLPRNVRILVTSRPFPDIKHALSAARHVRAVSLDDLPAASEEDDIRLYIMKRLGPLRDIGPTEVYRAAQKAGGLFEWARLACEFVNPGRKVKNGSVKERFDNIMLLPSGGLLDAMYQAILKNVIPNDQTALTQFRSVMQQIISTLEPLRIGALCKMRSHFPANEDRHDMVAILESMSLLLSGVTDRSSPVRPLHASFYDFLLDPARSQTYFIGEPNMYNVAFASLGILSNDLRFNICGLESSYFSNSEVADLEKRINENIPPHLSYSCRFWAQHLGRTAFDLALARLVEGVLRSEKLLFWLEALSLLGVLGNATGALRHTAQGGFDEIVALAQDGIKFVHNFGGAISHSAPHLYISALPFTPLNTMVAKMLMPKFSSLVRVAHGGLEDWPAVQLCLQGHNAGVNSVAFSPDGRKIVSGSDDDTVRVWDAERGVQIGSPLEGHTKSVTSVAFSPDGKRIVSGSGDKSVRVWDAERGVQIGSPLEGHTDLVYSVAFSPDGKRIVSGSRDKTVRVWDAERGVQIGSPLEGHTKSVTSVAFSPDGKRIVSGSRDKTVRVWDADRGVQIGSHLEGHTEQVFSVAFSPNGKWIVSGSRDKTVRVWDAERGVQIGSPLEGHTNSVTSVAFSPDGKRISVTSVAFSPDGKRIVSGSGDNTVRVWDAERGVQIGCPLEGHGAAACLVCFSSNPSHAIHDTAQLLDGLQYEDVVMRNEPVKLHGDGWIRGPKGRLLLWIPPTFWGQWYSMWTRVVIPSGSCIELDLSQTAHGNRWHECFKLPT</sequence>
<evidence type="ECO:0000256" key="2">
    <source>
        <dbReference type="ARBA" id="ARBA00022737"/>
    </source>
</evidence>
<evidence type="ECO:0000313" key="6">
    <source>
        <dbReference type="Proteomes" id="UP000054217"/>
    </source>
</evidence>
<dbReference type="Pfam" id="PF00400">
    <property type="entry name" value="WD40"/>
    <property type="match status" value="7"/>
</dbReference>
<name>A0A0C3NQC6_PISTI</name>
<dbReference type="SUPFAM" id="SSF50978">
    <property type="entry name" value="WD40 repeat-like"/>
    <property type="match status" value="1"/>
</dbReference>
<gene>
    <name evidence="5" type="ORF">M404DRAFT_159515</name>
</gene>
<dbReference type="PROSITE" id="PS50082">
    <property type="entry name" value="WD_REPEATS_2"/>
    <property type="match status" value="6"/>
</dbReference>
<dbReference type="STRING" id="870435.A0A0C3NQC6"/>
<dbReference type="AlphaFoldDB" id="A0A0C3NQC6"/>
<evidence type="ECO:0000259" key="4">
    <source>
        <dbReference type="Pfam" id="PF24883"/>
    </source>
</evidence>
<feature type="repeat" description="WD" evidence="3">
    <location>
        <begin position="690"/>
        <end position="722"/>
    </location>
</feature>
<dbReference type="SMART" id="SM00320">
    <property type="entry name" value="WD40"/>
    <property type="match status" value="6"/>
</dbReference>
<evidence type="ECO:0000313" key="5">
    <source>
        <dbReference type="EMBL" id="KIN97760.1"/>
    </source>
</evidence>
<dbReference type="EMBL" id="KN832024">
    <property type="protein sequence ID" value="KIN97760.1"/>
    <property type="molecule type" value="Genomic_DNA"/>
</dbReference>
<dbReference type="Gene3D" id="2.130.10.10">
    <property type="entry name" value="YVTN repeat-like/Quinoprotein amine dehydrogenase"/>
    <property type="match status" value="4"/>
</dbReference>
<dbReference type="HOGENOM" id="CLU_000288_6_0_1"/>
<dbReference type="GO" id="GO:1990234">
    <property type="term" value="C:transferase complex"/>
    <property type="evidence" value="ECO:0007669"/>
    <property type="project" value="UniProtKB-ARBA"/>
</dbReference>
<keyword evidence="6" id="KW-1185">Reference proteome</keyword>
<dbReference type="InterPro" id="IPR015943">
    <property type="entry name" value="WD40/YVTN_repeat-like_dom_sf"/>
</dbReference>
<dbReference type="Pfam" id="PF24883">
    <property type="entry name" value="NPHP3_N"/>
    <property type="match status" value="1"/>
</dbReference>
<dbReference type="PROSITE" id="PS50294">
    <property type="entry name" value="WD_REPEATS_REGION"/>
    <property type="match status" value="6"/>
</dbReference>
<feature type="domain" description="Nephrocystin 3-like N-terminal" evidence="4">
    <location>
        <begin position="8"/>
        <end position="78"/>
    </location>
</feature>
<feature type="repeat" description="WD" evidence="3">
    <location>
        <begin position="633"/>
        <end position="674"/>
    </location>
</feature>
<dbReference type="PRINTS" id="PR00320">
    <property type="entry name" value="GPROTEINBRPT"/>
</dbReference>